<comment type="caution">
    <text evidence="1">The sequence shown here is derived from an EMBL/GenBank/DDBJ whole genome shotgun (WGS) entry which is preliminary data.</text>
</comment>
<organism evidence="1 3">
    <name type="scientific">Cucumis melo var. makuwa</name>
    <name type="common">Oriental melon</name>
    <dbReference type="NCBI Taxonomy" id="1194695"/>
    <lineage>
        <taxon>Eukaryota</taxon>
        <taxon>Viridiplantae</taxon>
        <taxon>Streptophyta</taxon>
        <taxon>Embryophyta</taxon>
        <taxon>Tracheophyta</taxon>
        <taxon>Spermatophyta</taxon>
        <taxon>Magnoliopsida</taxon>
        <taxon>eudicotyledons</taxon>
        <taxon>Gunneridae</taxon>
        <taxon>Pentapetalae</taxon>
        <taxon>rosids</taxon>
        <taxon>fabids</taxon>
        <taxon>Cucurbitales</taxon>
        <taxon>Cucurbitaceae</taxon>
        <taxon>Benincaseae</taxon>
        <taxon>Cucumis</taxon>
    </lineage>
</organism>
<dbReference type="Proteomes" id="UP000321393">
    <property type="component" value="Unassembled WGS sequence"/>
</dbReference>
<protein>
    <submittedName>
        <fullName evidence="1">Uncharacterized protein</fullName>
    </submittedName>
</protein>
<evidence type="ECO:0000313" key="2">
    <source>
        <dbReference type="EMBL" id="TYK26692.1"/>
    </source>
</evidence>
<dbReference type="EMBL" id="SSTE01004583">
    <property type="protein sequence ID" value="KAA0062294.1"/>
    <property type="molecule type" value="Genomic_DNA"/>
</dbReference>
<name>A0A5A7V4R7_CUCMM</name>
<dbReference type="Proteomes" id="UP000321947">
    <property type="component" value="Unassembled WGS sequence"/>
</dbReference>
<sequence>MHKNVGESEKNVRKGYVDVFHGVRNNVGRNESGEAFSTPYQHSVENASPDAVTCVNQSGVGRSSPDRPYADA</sequence>
<dbReference type="EMBL" id="SSTD01003373">
    <property type="protein sequence ID" value="TYK26692.1"/>
    <property type="molecule type" value="Genomic_DNA"/>
</dbReference>
<evidence type="ECO:0000313" key="3">
    <source>
        <dbReference type="Proteomes" id="UP000321393"/>
    </source>
</evidence>
<dbReference type="AlphaFoldDB" id="A0A5A7V4R7"/>
<evidence type="ECO:0000313" key="4">
    <source>
        <dbReference type="Proteomes" id="UP000321947"/>
    </source>
</evidence>
<gene>
    <name evidence="2" type="ORF">E5676_scaffold313G003530</name>
    <name evidence="1" type="ORF">E6C27_scaffold154G00350</name>
</gene>
<reference evidence="3 4" key="1">
    <citation type="submission" date="2019-08" db="EMBL/GenBank/DDBJ databases">
        <title>Draft genome sequences of two oriental melons (Cucumis melo L. var makuwa).</title>
        <authorList>
            <person name="Kwon S.-Y."/>
        </authorList>
    </citation>
    <scope>NUCLEOTIDE SEQUENCE [LARGE SCALE GENOMIC DNA]</scope>
    <source>
        <strain evidence="4">cv. Chang Bougi</strain>
        <strain evidence="3">cv. SW 3</strain>
        <tissue evidence="1">Leaf</tissue>
    </source>
</reference>
<accession>A0A5A7V4R7</accession>
<evidence type="ECO:0000313" key="1">
    <source>
        <dbReference type="EMBL" id="KAA0062294.1"/>
    </source>
</evidence>
<proteinExistence type="predicted"/>